<comment type="caution">
    <text evidence="1">The sequence shown here is derived from an EMBL/GenBank/DDBJ whole genome shotgun (WGS) entry which is preliminary data.</text>
</comment>
<protein>
    <submittedName>
        <fullName evidence="1">CRISPR-associated protein Cmr3</fullName>
    </submittedName>
</protein>
<reference evidence="1 2" key="1">
    <citation type="submission" date="2020-07" db="EMBL/GenBank/DDBJ databases">
        <title>Genomes of two Microcystis aeruginosa (Cyanobacteria) strains from Florida (USA) with disparate toxicogenic potential.</title>
        <authorList>
            <person name="Lefler F.W."/>
            <person name="Barbosa M."/>
            <person name="Berthold D.E."/>
            <person name="Laughinghouse H.D. IV."/>
        </authorList>
    </citation>
    <scope>NUCLEOTIDE SEQUENCE [LARGE SCALE GENOMIC DNA]</scope>
    <source>
        <strain evidence="1 2">BLCCF158</strain>
    </source>
</reference>
<sequence>RRYAVPAGTVYRLKNPLSSWQNWQESWFPTEGVSLKRWGCGLALPLENIAQ</sequence>
<evidence type="ECO:0000313" key="2">
    <source>
        <dbReference type="Proteomes" id="UP000525432"/>
    </source>
</evidence>
<proteinExistence type="predicted"/>
<accession>A0A841VDT3</accession>
<feature type="non-terminal residue" evidence="1">
    <location>
        <position position="1"/>
    </location>
</feature>
<dbReference type="AlphaFoldDB" id="A0A841VDT3"/>
<evidence type="ECO:0000313" key="1">
    <source>
        <dbReference type="EMBL" id="MBC1198316.1"/>
    </source>
</evidence>
<organism evidence="1 2">
    <name type="scientific">Microcystis aeruginosa BLCC-F158</name>
    <dbReference type="NCBI Taxonomy" id="2755316"/>
    <lineage>
        <taxon>Bacteria</taxon>
        <taxon>Bacillati</taxon>
        <taxon>Cyanobacteriota</taxon>
        <taxon>Cyanophyceae</taxon>
        <taxon>Oscillatoriophycideae</taxon>
        <taxon>Chroococcales</taxon>
        <taxon>Microcystaceae</taxon>
        <taxon>Microcystis</taxon>
    </lineage>
</organism>
<name>A0A841VDT3_MICAE</name>
<dbReference type="Proteomes" id="UP000525432">
    <property type="component" value="Unassembled WGS sequence"/>
</dbReference>
<dbReference type="EMBL" id="JACEGC010000373">
    <property type="protein sequence ID" value="MBC1198316.1"/>
    <property type="molecule type" value="Genomic_DNA"/>
</dbReference>
<gene>
    <name evidence="1" type="ORF">H0901_24600</name>
</gene>